<dbReference type="EMBL" id="KV784358">
    <property type="protein sequence ID" value="OEU16399.1"/>
    <property type="molecule type" value="Genomic_DNA"/>
</dbReference>
<dbReference type="GO" id="GO:0005874">
    <property type="term" value="C:microtubule"/>
    <property type="evidence" value="ECO:0007669"/>
    <property type="project" value="UniProtKB-KW"/>
</dbReference>
<proteinExistence type="inferred from homology"/>
<dbReference type="Pfam" id="PF02970">
    <property type="entry name" value="TBCA"/>
    <property type="match status" value="1"/>
</dbReference>
<dbReference type="AlphaFoldDB" id="A0A1E7FE22"/>
<dbReference type="Proteomes" id="UP000095751">
    <property type="component" value="Unassembled WGS sequence"/>
</dbReference>
<sequence>MKKRSLPDPQRQLMIKTKACQRLSKEVSYYQDEVDENEEKIKEMKDQNRNPYDIKKFQEVLGESYMMIPDSKNRLEQALSDLTTYVESAEVKGLETNEWYVQAQELLKKDNCQTGDISTDIVEETDVSGLQEGEAF</sequence>
<dbReference type="KEGG" id="fcy:FRACYDRAFT_238992"/>
<reference evidence="5 6" key="1">
    <citation type="submission" date="2016-09" db="EMBL/GenBank/DDBJ databases">
        <title>Extensive genetic diversity and differential bi-allelic expression allows diatom success in the polar Southern Ocean.</title>
        <authorList>
            <consortium name="DOE Joint Genome Institute"/>
            <person name="Mock T."/>
            <person name="Otillar R.P."/>
            <person name="Strauss J."/>
            <person name="Dupont C."/>
            <person name="Frickenhaus S."/>
            <person name="Maumus F."/>
            <person name="Mcmullan M."/>
            <person name="Sanges R."/>
            <person name="Schmutz J."/>
            <person name="Toseland A."/>
            <person name="Valas R."/>
            <person name="Veluchamy A."/>
            <person name="Ward B.J."/>
            <person name="Allen A."/>
            <person name="Barry K."/>
            <person name="Falciatore A."/>
            <person name="Ferrante M."/>
            <person name="Fortunato A.E."/>
            <person name="Gloeckner G."/>
            <person name="Gruber A."/>
            <person name="Hipkin R."/>
            <person name="Janech M."/>
            <person name="Kroth P."/>
            <person name="Leese F."/>
            <person name="Lindquist E."/>
            <person name="Lyon B.R."/>
            <person name="Martin J."/>
            <person name="Mayer C."/>
            <person name="Parker M."/>
            <person name="Quesneville H."/>
            <person name="Raymond J."/>
            <person name="Uhlig C."/>
            <person name="Valentin K.U."/>
            <person name="Worden A.Z."/>
            <person name="Armbrust E.V."/>
            <person name="Bowler C."/>
            <person name="Green B."/>
            <person name="Moulton V."/>
            <person name="Van Oosterhout C."/>
            <person name="Grigoriev I."/>
        </authorList>
    </citation>
    <scope>NUCLEOTIDE SEQUENCE [LARGE SCALE GENOMIC DNA]</scope>
    <source>
        <strain evidence="5 6">CCMP1102</strain>
    </source>
</reference>
<comment type="subunit">
    <text evidence="3">Supercomplex made of cofactors A to E. Cofactors A and D function by capturing and stabilizing tubulin in a quasi-native conformation. Cofactor E binds to the cofactor D-tubulin complex; interaction with cofactor C then causes the release of tubulin polypeptides that are committed to the native state.</text>
</comment>
<evidence type="ECO:0000256" key="2">
    <source>
        <dbReference type="ARBA" id="ARBA00023186"/>
    </source>
</evidence>
<keyword evidence="3" id="KW-0206">Cytoskeleton</keyword>
<keyword evidence="3" id="KW-0963">Cytoplasm</keyword>
<comment type="subcellular location">
    <subcellularLocation>
        <location evidence="3">Cytoplasm</location>
        <location evidence="3">Cytoskeleton</location>
    </subcellularLocation>
</comment>
<keyword evidence="3" id="KW-0493">Microtubule</keyword>
<accession>A0A1E7FE22</accession>
<evidence type="ECO:0000313" key="5">
    <source>
        <dbReference type="EMBL" id="OEU16399.1"/>
    </source>
</evidence>
<dbReference type="PANTHER" id="PTHR21500:SF0">
    <property type="entry name" value="TUBULIN-SPECIFIC CHAPERONE A"/>
    <property type="match status" value="1"/>
</dbReference>
<dbReference type="InterPro" id="IPR004226">
    <property type="entry name" value="TBCA"/>
</dbReference>
<keyword evidence="4" id="KW-0175">Coiled coil</keyword>
<dbReference type="GO" id="GO:0005829">
    <property type="term" value="C:cytosol"/>
    <property type="evidence" value="ECO:0007669"/>
    <property type="project" value="TreeGrafter"/>
</dbReference>
<dbReference type="PANTHER" id="PTHR21500">
    <property type="entry name" value="TUBULIN-SPECIFIC CHAPERONE A"/>
    <property type="match status" value="1"/>
</dbReference>
<dbReference type="SUPFAM" id="SSF46988">
    <property type="entry name" value="Tubulin chaperone cofactor A"/>
    <property type="match status" value="1"/>
</dbReference>
<gene>
    <name evidence="5" type="ORF">FRACYDRAFT_238992</name>
</gene>
<dbReference type="Gene3D" id="1.20.58.90">
    <property type="match status" value="1"/>
</dbReference>
<dbReference type="GO" id="GO:0048487">
    <property type="term" value="F:beta-tubulin binding"/>
    <property type="evidence" value="ECO:0007669"/>
    <property type="project" value="InterPro"/>
</dbReference>
<keyword evidence="2 3" id="KW-0143">Chaperone</keyword>
<organism evidence="5 6">
    <name type="scientific">Fragilariopsis cylindrus CCMP1102</name>
    <dbReference type="NCBI Taxonomy" id="635003"/>
    <lineage>
        <taxon>Eukaryota</taxon>
        <taxon>Sar</taxon>
        <taxon>Stramenopiles</taxon>
        <taxon>Ochrophyta</taxon>
        <taxon>Bacillariophyta</taxon>
        <taxon>Bacillariophyceae</taxon>
        <taxon>Bacillariophycidae</taxon>
        <taxon>Bacillariales</taxon>
        <taxon>Bacillariaceae</taxon>
        <taxon>Fragilariopsis</taxon>
    </lineage>
</organism>
<protein>
    <recommendedName>
        <fullName evidence="3">Tubulin-specific chaperone A</fullName>
    </recommendedName>
</protein>
<name>A0A1E7FE22_9STRA</name>
<dbReference type="OrthoDB" id="296187at2759"/>
<dbReference type="InParanoid" id="A0A1E7FE22"/>
<dbReference type="GO" id="GO:0007023">
    <property type="term" value="P:post-chaperonin tubulin folding pathway"/>
    <property type="evidence" value="ECO:0007669"/>
    <property type="project" value="UniProtKB-UniRule"/>
</dbReference>
<evidence type="ECO:0000313" key="6">
    <source>
        <dbReference type="Proteomes" id="UP000095751"/>
    </source>
</evidence>
<keyword evidence="6" id="KW-1185">Reference proteome</keyword>
<dbReference type="InterPro" id="IPR036126">
    <property type="entry name" value="TBCA_sf"/>
</dbReference>
<evidence type="ECO:0000256" key="3">
    <source>
        <dbReference type="RuleBase" id="RU364030"/>
    </source>
</evidence>
<evidence type="ECO:0000256" key="4">
    <source>
        <dbReference type="SAM" id="Coils"/>
    </source>
</evidence>
<evidence type="ECO:0000256" key="1">
    <source>
        <dbReference type="ARBA" id="ARBA00006806"/>
    </source>
</evidence>
<feature type="coiled-coil region" evidence="4">
    <location>
        <begin position="20"/>
        <end position="92"/>
    </location>
</feature>
<comment type="similarity">
    <text evidence="1 3">Belongs to the TBCA family.</text>
</comment>
<dbReference type="GO" id="GO:0007021">
    <property type="term" value="P:tubulin complex assembly"/>
    <property type="evidence" value="ECO:0007669"/>
    <property type="project" value="UniProtKB-UniRule"/>
</dbReference>